<accession>A0A6L2LL30</accession>
<protein>
    <recommendedName>
        <fullName evidence="2">Integrase, catalytic region, zinc finger, CCHC-type, peptidase aspartic, catalytic</fullName>
    </recommendedName>
</protein>
<proteinExistence type="predicted"/>
<gene>
    <name evidence="1" type="ORF">Tci_033828</name>
</gene>
<comment type="caution">
    <text evidence="1">The sequence shown here is derived from an EMBL/GenBank/DDBJ whole genome shotgun (WGS) entry which is preliminary data.</text>
</comment>
<organism evidence="1">
    <name type="scientific">Tanacetum cinerariifolium</name>
    <name type="common">Dalmatian daisy</name>
    <name type="synonym">Chrysanthemum cinerariifolium</name>
    <dbReference type="NCBI Taxonomy" id="118510"/>
    <lineage>
        <taxon>Eukaryota</taxon>
        <taxon>Viridiplantae</taxon>
        <taxon>Streptophyta</taxon>
        <taxon>Embryophyta</taxon>
        <taxon>Tracheophyta</taxon>
        <taxon>Spermatophyta</taxon>
        <taxon>Magnoliopsida</taxon>
        <taxon>eudicotyledons</taxon>
        <taxon>Gunneridae</taxon>
        <taxon>Pentapetalae</taxon>
        <taxon>asterids</taxon>
        <taxon>campanulids</taxon>
        <taxon>Asterales</taxon>
        <taxon>Asteraceae</taxon>
        <taxon>Asteroideae</taxon>
        <taxon>Anthemideae</taxon>
        <taxon>Anthemidinae</taxon>
        <taxon>Tanacetum</taxon>
    </lineage>
</organism>
<reference evidence="1" key="1">
    <citation type="journal article" date="2019" name="Sci. Rep.">
        <title>Draft genome of Tanacetum cinerariifolium, the natural source of mosquito coil.</title>
        <authorList>
            <person name="Yamashiro T."/>
            <person name="Shiraishi A."/>
            <person name="Satake H."/>
            <person name="Nakayama K."/>
        </authorList>
    </citation>
    <scope>NUCLEOTIDE SEQUENCE</scope>
</reference>
<sequence length="486" mass="55047">MEQFQVNTKFLNSLPPKWSPSVLVFSPRDDLIACLNKAMAFLIAVASSRNVAWYKDKEMLAEAQEAGQSLDEEQLTFLADPGVPDAVLMANISNYGSDVISEVPHFETYLNDMENQRLKCSTSNCGLNPTVNKKNDRISQTPSRNMKNKVEAQPRNVNKKNRVVKPILDVNVKQLQLNVNSELTCATSMLNLLRNIKNKKIKKPTGLVFTEVGLKWKPTGRTFTIFGNSCLLTRISSANVVPPSKPTSHLVETQKPEHKVYSRKPKNVKNVGSSKKANIVESKNANHSEHKNAWGSNATDIPSSSSLVMIGCQDCSLVSGLWMFKTYDREPLSAHELCFKESPNTPIFLDDALHEDLTSQRSSSNVRQTHTLFEHLGRWNKDHPIANMMSDPSFFISIRKQLQTDVMWCYFDAFLTSVEPKNFKQAMTEPSWIDALQEEIYEFERLQVWELVSCPDKIMLIKLKLIYKVKTDEFSGILKNKARLVA</sequence>
<evidence type="ECO:0000313" key="1">
    <source>
        <dbReference type="EMBL" id="GEU61850.1"/>
    </source>
</evidence>
<evidence type="ECO:0008006" key="2">
    <source>
        <dbReference type="Google" id="ProtNLM"/>
    </source>
</evidence>
<dbReference type="AlphaFoldDB" id="A0A6L2LL30"/>
<dbReference type="EMBL" id="BKCJ010004572">
    <property type="protein sequence ID" value="GEU61850.1"/>
    <property type="molecule type" value="Genomic_DNA"/>
</dbReference>
<name>A0A6L2LL30_TANCI</name>